<dbReference type="InterPro" id="IPR002048">
    <property type="entry name" value="EF_hand_dom"/>
</dbReference>
<dbReference type="RefSeq" id="WP_183949936.1">
    <property type="nucleotide sequence ID" value="NZ_CABFWE030000008.1"/>
</dbReference>
<sequence>MKKHVRLSLVVAAALFAGAASAQPFGGPGWGGGPGMGSGWGGGPGMGMGMGWGGGQMMPGRGRFAMIDADHNGTISAEEAASAAEGVFAAMDADDNAELTKDEYMSVRMGPQMGWNQQRQTERQTAKEERFGQMDSDGNGTVTQAEFIAHAKAHYDSADADKDGNVTPWEWRSEQWN</sequence>
<organism evidence="4 5">
    <name type="scientific">Pseudorhizobium halotolerans</name>
    <dbReference type="NCBI Taxonomy" id="1233081"/>
    <lineage>
        <taxon>Bacteria</taxon>
        <taxon>Pseudomonadati</taxon>
        <taxon>Pseudomonadota</taxon>
        <taxon>Alphaproteobacteria</taxon>
        <taxon>Hyphomicrobiales</taxon>
        <taxon>Rhizobiaceae</taxon>
        <taxon>Rhizobium/Agrobacterium group</taxon>
        <taxon>Pseudorhizobium</taxon>
    </lineage>
</organism>
<dbReference type="EMBL" id="CABFWE030000008">
    <property type="protein sequence ID" value="CAD7046649.1"/>
    <property type="molecule type" value="Genomic_DNA"/>
</dbReference>
<dbReference type="InterPro" id="IPR011992">
    <property type="entry name" value="EF-hand-dom_pair"/>
</dbReference>
<feature type="domain" description="EF-hand" evidence="3">
    <location>
        <begin position="122"/>
        <end position="157"/>
    </location>
</feature>
<feature type="compositionally biased region" description="Basic and acidic residues" evidence="1">
    <location>
        <begin position="120"/>
        <end position="132"/>
    </location>
</feature>
<dbReference type="PROSITE" id="PS00018">
    <property type="entry name" value="EF_HAND_1"/>
    <property type="match status" value="1"/>
</dbReference>
<evidence type="ECO:0000313" key="5">
    <source>
        <dbReference type="Proteomes" id="UP000601041"/>
    </source>
</evidence>
<feature type="domain" description="EF-hand" evidence="3">
    <location>
        <begin position="64"/>
        <end position="90"/>
    </location>
</feature>
<dbReference type="PROSITE" id="PS50222">
    <property type="entry name" value="EF_HAND_2"/>
    <property type="match status" value="2"/>
</dbReference>
<name>A0ABN7JXT9_9HYPH</name>
<feature type="signal peptide" evidence="2">
    <location>
        <begin position="1"/>
        <end position="22"/>
    </location>
</feature>
<proteinExistence type="predicted"/>
<evidence type="ECO:0000256" key="1">
    <source>
        <dbReference type="SAM" id="MobiDB-lite"/>
    </source>
</evidence>
<evidence type="ECO:0000259" key="3">
    <source>
        <dbReference type="PROSITE" id="PS50222"/>
    </source>
</evidence>
<dbReference type="Gene3D" id="1.10.238.10">
    <property type="entry name" value="EF-hand"/>
    <property type="match status" value="2"/>
</dbReference>
<gene>
    <name evidence="4" type="ORF">RHAB21_03704</name>
</gene>
<dbReference type="SUPFAM" id="SSF47473">
    <property type="entry name" value="EF-hand"/>
    <property type="match status" value="1"/>
</dbReference>
<reference evidence="4 5" key="1">
    <citation type="submission" date="2020-11" db="EMBL/GenBank/DDBJ databases">
        <authorList>
            <person name="Lassalle F."/>
        </authorList>
    </citation>
    <scope>NUCLEOTIDE SEQUENCE [LARGE SCALE GENOMIC DNA]</scope>
    <source>
        <strain evidence="4 5">AB21</strain>
    </source>
</reference>
<keyword evidence="2" id="KW-0732">Signal</keyword>
<evidence type="ECO:0000313" key="4">
    <source>
        <dbReference type="EMBL" id="CAD7046649.1"/>
    </source>
</evidence>
<protein>
    <submittedName>
        <fullName evidence="4">EF-hand domain-containing protein</fullName>
    </submittedName>
</protein>
<keyword evidence="5" id="KW-1185">Reference proteome</keyword>
<dbReference type="InterPro" id="IPR018247">
    <property type="entry name" value="EF_Hand_1_Ca_BS"/>
</dbReference>
<comment type="caution">
    <text evidence="4">The sequence shown here is derived from an EMBL/GenBank/DDBJ whole genome shotgun (WGS) entry which is preliminary data.</text>
</comment>
<feature type="region of interest" description="Disordered" evidence="1">
    <location>
        <begin position="114"/>
        <end position="140"/>
    </location>
</feature>
<dbReference type="Proteomes" id="UP000601041">
    <property type="component" value="Unassembled WGS sequence"/>
</dbReference>
<dbReference type="Pfam" id="PF13202">
    <property type="entry name" value="EF-hand_5"/>
    <property type="match status" value="2"/>
</dbReference>
<accession>A0ABN7JXT9</accession>
<evidence type="ECO:0000256" key="2">
    <source>
        <dbReference type="SAM" id="SignalP"/>
    </source>
</evidence>
<feature type="chain" id="PRO_5045587994" evidence="2">
    <location>
        <begin position="23"/>
        <end position="177"/>
    </location>
</feature>
<feature type="region of interest" description="Disordered" evidence="1">
    <location>
        <begin position="156"/>
        <end position="177"/>
    </location>
</feature>